<feature type="transmembrane region" description="Helical" evidence="1">
    <location>
        <begin position="166"/>
        <end position="185"/>
    </location>
</feature>
<dbReference type="PANTHER" id="PTHR30199">
    <property type="entry name" value="MFS FAMILY TRANSPORTER, PREDICTED SUBSTRATE BENZOATE"/>
    <property type="match status" value="1"/>
</dbReference>
<proteinExistence type="predicted"/>
<feature type="transmembrane region" description="Helical" evidence="1">
    <location>
        <begin position="351"/>
        <end position="376"/>
    </location>
</feature>
<dbReference type="EMBL" id="JBBMQS010000011">
    <property type="protein sequence ID" value="MEM5499176.1"/>
    <property type="molecule type" value="Genomic_DNA"/>
</dbReference>
<feature type="transmembrane region" description="Helical" evidence="1">
    <location>
        <begin position="96"/>
        <end position="115"/>
    </location>
</feature>
<dbReference type="Proteomes" id="UP001461163">
    <property type="component" value="Unassembled WGS sequence"/>
</dbReference>
<keyword evidence="1" id="KW-0472">Membrane</keyword>
<protein>
    <submittedName>
        <fullName evidence="2">Benzoate/H(+) symporter BenE family transporter</fullName>
    </submittedName>
</protein>
<comment type="caution">
    <text evidence="2">The sequence shown here is derived from an EMBL/GenBank/DDBJ whole genome shotgun (WGS) entry which is preliminary data.</text>
</comment>
<keyword evidence="1" id="KW-1133">Transmembrane helix</keyword>
<dbReference type="InterPro" id="IPR004711">
    <property type="entry name" value="Benzoate_Transporter"/>
</dbReference>
<dbReference type="PANTHER" id="PTHR30199:SF0">
    <property type="entry name" value="INNER MEMBRANE PROTEIN YDCO"/>
    <property type="match status" value="1"/>
</dbReference>
<evidence type="ECO:0000313" key="3">
    <source>
        <dbReference type="Proteomes" id="UP001461163"/>
    </source>
</evidence>
<sequence length="398" mass="41641">MKSLFRDLSFSAISAGFIAVLVGFASAIAIVFQAAQAAGATHDMIVSWVWALGVGMGVGCLGLSWYYRRPIIIVWSTPGAALLATSLAGVSIEDAIGIFLFVALLTLITGISGWFDNLTKRIPMPLANAMLAGILLQFGLSIFSSFTLEPMLVGLMLLSYFIAKRVAPRFSILLVLVTGVLYALYTGMFDMSAIDVSAARPAWVSPTFDVSLLIGVGLPLFIVTMTSQNLPGMAVLKASGYTEQPISPIITTSGALNLVLAPFGGFSFNLAAITAAICTSEEAHIDPAKRYIAGISAGVFNIVAGLGATVVVSLFAAFPGALISTLAGLALLGTIGASIVSSVYDPKYRDAAVLTFLVTASGVAFFDISSAFWGLVMGMLTLLFSVKAKSDTQAKQQK</sequence>
<feature type="transmembrane region" description="Helical" evidence="1">
    <location>
        <begin position="127"/>
        <end position="146"/>
    </location>
</feature>
<feature type="transmembrane region" description="Helical" evidence="1">
    <location>
        <begin position="47"/>
        <end position="67"/>
    </location>
</feature>
<evidence type="ECO:0000256" key="1">
    <source>
        <dbReference type="SAM" id="Phobius"/>
    </source>
</evidence>
<organism evidence="2 3">
    <name type="scientific">Paraglaciecola mesophila</name>
    <dbReference type="NCBI Taxonomy" id="197222"/>
    <lineage>
        <taxon>Bacteria</taxon>
        <taxon>Pseudomonadati</taxon>
        <taxon>Pseudomonadota</taxon>
        <taxon>Gammaproteobacteria</taxon>
        <taxon>Alteromonadales</taxon>
        <taxon>Alteromonadaceae</taxon>
        <taxon>Paraglaciecola</taxon>
    </lineage>
</organism>
<keyword evidence="1" id="KW-0812">Transmembrane</keyword>
<dbReference type="Pfam" id="PF03594">
    <property type="entry name" value="BenE"/>
    <property type="match status" value="1"/>
</dbReference>
<feature type="transmembrane region" description="Helical" evidence="1">
    <location>
        <begin position="12"/>
        <end position="35"/>
    </location>
</feature>
<accession>A0ABU9T0F5</accession>
<name>A0ABU9T0F5_9ALTE</name>
<feature type="transmembrane region" description="Helical" evidence="1">
    <location>
        <begin position="291"/>
        <end position="316"/>
    </location>
</feature>
<dbReference type="NCBIfam" id="TIGR00843">
    <property type="entry name" value="benE"/>
    <property type="match status" value="1"/>
</dbReference>
<gene>
    <name evidence="2" type="ORF">WNY77_17325</name>
</gene>
<feature type="transmembrane region" description="Helical" evidence="1">
    <location>
        <begin position="72"/>
        <end position="90"/>
    </location>
</feature>
<keyword evidence="3" id="KW-1185">Reference proteome</keyword>
<feature type="transmembrane region" description="Helical" evidence="1">
    <location>
        <begin position="246"/>
        <end position="279"/>
    </location>
</feature>
<feature type="transmembrane region" description="Helical" evidence="1">
    <location>
        <begin position="206"/>
        <end position="226"/>
    </location>
</feature>
<feature type="transmembrane region" description="Helical" evidence="1">
    <location>
        <begin position="322"/>
        <end position="344"/>
    </location>
</feature>
<evidence type="ECO:0000313" key="2">
    <source>
        <dbReference type="EMBL" id="MEM5499176.1"/>
    </source>
</evidence>
<dbReference type="RefSeq" id="WP_342882423.1">
    <property type="nucleotide sequence ID" value="NZ_JBBMQS010000011.1"/>
</dbReference>
<reference evidence="2 3" key="1">
    <citation type="submission" date="2024-03" db="EMBL/GenBank/DDBJ databases">
        <title>Community enrichment and isolation of bacterial strains for fucoidan degradation.</title>
        <authorList>
            <person name="Sichert A."/>
        </authorList>
    </citation>
    <scope>NUCLEOTIDE SEQUENCE [LARGE SCALE GENOMIC DNA]</scope>
    <source>
        <strain evidence="2 3">AS12</strain>
    </source>
</reference>